<dbReference type="InterPro" id="IPR002711">
    <property type="entry name" value="HNH"/>
</dbReference>
<organism evidence="2 3">
    <name type="scientific">Shewanella schlegeliana</name>
    <dbReference type="NCBI Taxonomy" id="190308"/>
    <lineage>
        <taxon>Bacteria</taxon>
        <taxon>Pseudomonadati</taxon>
        <taxon>Pseudomonadota</taxon>
        <taxon>Gammaproteobacteria</taxon>
        <taxon>Alteromonadales</taxon>
        <taxon>Shewanellaceae</taxon>
        <taxon>Shewanella</taxon>
    </lineage>
</organism>
<gene>
    <name evidence="2" type="ORF">JMA39_04725</name>
</gene>
<dbReference type="EMBL" id="JAESVD010000002">
    <property type="protein sequence ID" value="MBL4912442.1"/>
    <property type="molecule type" value="Genomic_DNA"/>
</dbReference>
<dbReference type="Gene3D" id="1.10.30.50">
    <property type="match status" value="1"/>
</dbReference>
<protein>
    <submittedName>
        <fullName evidence="2">HNH endonuclease</fullName>
    </submittedName>
</protein>
<evidence type="ECO:0000313" key="2">
    <source>
        <dbReference type="EMBL" id="MBL4912442.1"/>
    </source>
</evidence>
<dbReference type="Pfam" id="PF01844">
    <property type="entry name" value="HNH"/>
    <property type="match status" value="1"/>
</dbReference>
<dbReference type="SMART" id="SM00507">
    <property type="entry name" value="HNHc"/>
    <property type="match status" value="1"/>
</dbReference>
<keyword evidence="3" id="KW-1185">Reference proteome</keyword>
<dbReference type="InterPro" id="IPR003615">
    <property type="entry name" value="HNH_nuc"/>
</dbReference>
<sequence length="140" mass="16082">MWSVTFQNDRRRTASYKTEKGALKAIWKWLKVNEGHAVFLAPEAEPKVFTDSEELPFSEPTELDFYSSGKWLRVRAKAFELYNNSCACCGDTPSRGAILHVDHIKPRSQYPELALDIENLQILCEACNKGKSNLSEKKWR</sequence>
<dbReference type="RefSeq" id="WP_202720668.1">
    <property type="nucleotide sequence ID" value="NZ_BPEX01000001.1"/>
</dbReference>
<reference evidence="2 3" key="1">
    <citation type="submission" date="2021-01" db="EMBL/GenBank/DDBJ databases">
        <title>Genome sequence of Shewanella schlegeliana JCM 11561.</title>
        <authorList>
            <person name="Zhang H."/>
            <person name="Li C."/>
        </authorList>
    </citation>
    <scope>NUCLEOTIDE SEQUENCE [LARGE SCALE GENOMIC DNA]</scope>
    <source>
        <strain evidence="2 3">JCM 11561</strain>
    </source>
</reference>
<evidence type="ECO:0000313" key="3">
    <source>
        <dbReference type="Proteomes" id="UP000604898"/>
    </source>
</evidence>
<comment type="caution">
    <text evidence="2">The sequence shown here is derived from an EMBL/GenBank/DDBJ whole genome shotgun (WGS) entry which is preliminary data.</text>
</comment>
<name>A0ABS1SV79_9GAMM</name>
<dbReference type="CDD" id="cd00085">
    <property type="entry name" value="HNHc"/>
    <property type="match status" value="1"/>
</dbReference>
<feature type="domain" description="HNH nuclease" evidence="1">
    <location>
        <begin position="73"/>
        <end position="129"/>
    </location>
</feature>
<dbReference type="Proteomes" id="UP000604898">
    <property type="component" value="Unassembled WGS sequence"/>
</dbReference>
<accession>A0ABS1SV79</accession>
<dbReference type="GO" id="GO:0004519">
    <property type="term" value="F:endonuclease activity"/>
    <property type="evidence" value="ECO:0007669"/>
    <property type="project" value="UniProtKB-KW"/>
</dbReference>
<keyword evidence="2" id="KW-0255">Endonuclease</keyword>
<proteinExistence type="predicted"/>
<keyword evidence="2" id="KW-0378">Hydrolase</keyword>
<keyword evidence="2" id="KW-0540">Nuclease</keyword>
<evidence type="ECO:0000259" key="1">
    <source>
        <dbReference type="SMART" id="SM00507"/>
    </source>
</evidence>